<keyword evidence="6 8" id="KW-1133">Transmembrane helix</keyword>
<dbReference type="Proteomes" id="UP000198534">
    <property type="component" value="Unassembled WGS sequence"/>
</dbReference>
<feature type="transmembrane region" description="Helical" evidence="8">
    <location>
        <begin position="317"/>
        <end position="334"/>
    </location>
</feature>
<feature type="transmembrane region" description="Helical" evidence="8">
    <location>
        <begin position="346"/>
        <end position="368"/>
    </location>
</feature>
<dbReference type="AlphaFoldDB" id="A0A1H2Q4P2"/>
<feature type="transmembrane region" description="Helical" evidence="8">
    <location>
        <begin position="158"/>
        <end position="177"/>
    </location>
</feature>
<dbReference type="NCBIfam" id="TIGR00912">
    <property type="entry name" value="2A0309"/>
    <property type="match status" value="1"/>
</dbReference>
<evidence type="ECO:0000256" key="1">
    <source>
        <dbReference type="ARBA" id="ARBA00004141"/>
    </source>
</evidence>
<gene>
    <name evidence="9" type="ORF">SAMN05444487_101104</name>
</gene>
<evidence type="ECO:0000256" key="6">
    <source>
        <dbReference type="ARBA" id="ARBA00022989"/>
    </source>
</evidence>
<dbReference type="EMBL" id="FNNQ01000001">
    <property type="protein sequence ID" value="SDW02132.1"/>
    <property type="molecule type" value="Genomic_DNA"/>
</dbReference>
<evidence type="ECO:0000313" key="10">
    <source>
        <dbReference type="Proteomes" id="UP000198534"/>
    </source>
</evidence>
<dbReference type="Pfam" id="PF03845">
    <property type="entry name" value="Spore_permease"/>
    <property type="match status" value="1"/>
</dbReference>
<dbReference type="PANTHER" id="PTHR34975">
    <property type="entry name" value="SPORE GERMINATION PROTEIN A2"/>
    <property type="match status" value="1"/>
</dbReference>
<feature type="transmembrane region" description="Helical" evidence="8">
    <location>
        <begin position="44"/>
        <end position="65"/>
    </location>
</feature>
<feature type="transmembrane region" description="Helical" evidence="8">
    <location>
        <begin position="92"/>
        <end position="108"/>
    </location>
</feature>
<evidence type="ECO:0000256" key="5">
    <source>
        <dbReference type="ARBA" id="ARBA00022692"/>
    </source>
</evidence>
<evidence type="ECO:0000313" key="9">
    <source>
        <dbReference type="EMBL" id="SDW02132.1"/>
    </source>
</evidence>
<dbReference type="STRING" id="1048340.SAMN05444487_101104"/>
<protein>
    <submittedName>
        <fullName evidence="9">Spore germination protein (Amino acid permease)</fullName>
    </submittedName>
</protein>
<dbReference type="GO" id="GO:0009847">
    <property type="term" value="P:spore germination"/>
    <property type="evidence" value="ECO:0007669"/>
    <property type="project" value="InterPro"/>
</dbReference>
<keyword evidence="5 8" id="KW-0812">Transmembrane</keyword>
<proteinExistence type="inferred from homology"/>
<feature type="transmembrane region" description="Helical" evidence="8">
    <location>
        <begin position="128"/>
        <end position="146"/>
    </location>
</feature>
<evidence type="ECO:0000256" key="7">
    <source>
        <dbReference type="ARBA" id="ARBA00023136"/>
    </source>
</evidence>
<dbReference type="InterPro" id="IPR004761">
    <property type="entry name" value="Spore_GerAB"/>
</dbReference>
<accession>A0A1H2Q4P2</accession>
<feature type="transmembrane region" description="Helical" evidence="8">
    <location>
        <begin position="280"/>
        <end position="305"/>
    </location>
</feature>
<evidence type="ECO:0000256" key="2">
    <source>
        <dbReference type="ARBA" id="ARBA00007998"/>
    </source>
</evidence>
<reference evidence="9 10" key="1">
    <citation type="submission" date="2016-10" db="EMBL/GenBank/DDBJ databases">
        <authorList>
            <person name="de Groot N.N."/>
        </authorList>
    </citation>
    <scope>NUCLEOTIDE SEQUENCE [LARGE SCALE GENOMIC DNA]</scope>
    <source>
        <strain evidence="9 10">DSM 45610</strain>
    </source>
</reference>
<evidence type="ECO:0000256" key="4">
    <source>
        <dbReference type="ARBA" id="ARBA00022544"/>
    </source>
</evidence>
<keyword evidence="3" id="KW-0813">Transport</keyword>
<dbReference type="GO" id="GO:0016020">
    <property type="term" value="C:membrane"/>
    <property type="evidence" value="ECO:0007669"/>
    <property type="project" value="UniProtKB-SubCell"/>
</dbReference>
<name>A0A1H2Q4P2_9BACL</name>
<keyword evidence="4" id="KW-0309">Germination</keyword>
<evidence type="ECO:0000256" key="8">
    <source>
        <dbReference type="SAM" id="Phobius"/>
    </source>
</evidence>
<keyword evidence="10" id="KW-1185">Reference proteome</keyword>
<dbReference type="Gene3D" id="1.20.1740.10">
    <property type="entry name" value="Amino acid/polyamine transporter I"/>
    <property type="match status" value="1"/>
</dbReference>
<evidence type="ECO:0000256" key="3">
    <source>
        <dbReference type="ARBA" id="ARBA00022448"/>
    </source>
</evidence>
<feature type="transmembrane region" description="Helical" evidence="8">
    <location>
        <begin position="229"/>
        <end position="252"/>
    </location>
</feature>
<sequence>MGKNNHDDTITDYQVYNLLFSCIVGIQVLVLPREGAEVGGIDSIWIVFISGALVFGLVWVIGALMQKIPRQNVIQFTESVLGNKKRRWMGKFLALPFTLVLGGLWLWISSTVTRGFAEVLDAYVLPDTPQLVLMATIVAVSAVAVSNKLVIIARITEFLTPFVYLAIPLFLGAFANGDLLNLLPMFQCDWKDVLKGVLITMCSFSGYSVLFVYMAFFQQPEKSTRTHGVAILVATLFFWLTVVSSIDAFGAWEVDHLVYPTIEDVKGVFVPGEILDRFDALFIVMWMINIFTTIIVIFGAAVELAMTYLQLKEKRRIWVAIIYGFIVCFLAQYPANIYKLWKWSRWASITEMIVILLVVGIFFILLAVRGRRKEEEHASSPS</sequence>
<comment type="similarity">
    <text evidence="2">Belongs to the amino acid-polyamine-organocation (APC) superfamily. Spore germination protein (SGP) (TC 2.A.3.9) family.</text>
</comment>
<dbReference type="RefSeq" id="WP_177167820.1">
    <property type="nucleotide sequence ID" value="NZ_FNNQ01000001.1"/>
</dbReference>
<feature type="transmembrane region" description="Helical" evidence="8">
    <location>
        <begin position="15"/>
        <end position="32"/>
    </location>
</feature>
<keyword evidence="7 8" id="KW-0472">Membrane</keyword>
<feature type="transmembrane region" description="Helical" evidence="8">
    <location>
        <begin position="197"/>
        <end position="217"/>
    </location>
</feature>
<dbReference type="PANTHER" id="PTHR34975:SF2">
    <property type="entry name" value="SPORE GERMINATION PROTEIN A2"/>
    <property type="match status" value="1"/>
</dbReference>
<comment type="subcellular location">
    <subcellularLocation>
        <location evidence="1">Membrane</location>
        <topology evidence="1">Multi-pass membrane protein</topology>
    </subcellularLocation>
</comment>
<organism evidence="9 10">
    <name type="scientific">Marininema mesophilum</name>
    <dbReference type="NCBI Taxonomy" id="1048340"/>
    <lineage>
        <taxon>Bacteria</taxon>
        <taxon>Bacillati</taxon>
        <taxon>Bacillota</taxon>
        <taxon>Bacilli</taxon>
        <taxon>Bacillales</taxon>
        <taxon>Thermoactinomycetaceae</taxon>
        <taxon>Marininema</taxon>
    </lineage>
</organism>